<dbReference type="InParanoid" id="A5DYD6"/>
<keyword evidence="1" id="KW-0472">Membrane</keyword>
<sequence>MCHTFKLAHVPPPSQVPSFRINLFSRINFSLYTLDGAKKINLTLNFSSLFHFSKAIITVPFAFWWVLKTNTRQMEPFAFTIITITTNHLTKRYLVTVTISRFISRFLLRCYGVLFTTTSSTTATASTAATYTVTTTTTTTIIITTITTSSSSDTSATIAISIITFILHIIITG</sequence>
<reference evidence="2 3" key="1">
    <citation type="journal article" date="2009" name="Nature">
        <title>Evolution of pathogenicity and sexual reproduction in eight Candida genomes.</title>
        <authorList>
            <person name="Butler G."/>
            <person name="Rasmussen M.D."/>
            <person name="Lin M.F."/>
            <person name="Santos M.A."/>
            <person name="Sakthikumar S."/>
            <person name="Munro C.A."/>
            <person name="Rheinbay E."/>
            <person name="Grabherr M."/>
            <person name="Forche A."/>
            <person name="Reedy J.L."/>
            <person name="Agrafioti I."/>
            <person name="Arnaud M.B."/>
            <person name="Bates S."/>
            <person name="Brown A.J."/>
            <person name="Brunke S."/>
            <person name="Costanzo M.C."/>
            <person name="Fitzpatrick D.A."/>
            <person name="de Groot P.W."/>
            <person name="Harris D."/>
            <person name="Hoyer L.L."/>
            <person name="Hube B."/>
            <person name="Klis F.M."/>
            <person name="Kodira C."/>
            <person name="Lennard N."/>
            <person name="Logue M.E."/>
            <person name="Martin R."/>
            <person name="Neiman A.M."/>
            <person name="Nikolaou E."/>
            <person name="Quail M.A."/>
            <person name="Quinn J."/>
            <person name="Santos M.C."/>
            <person name="Schmitzberger F.F."/>
            <person name="Sherlock G."/>
            <person name="Shah P."/>
            <person name="Silverstein K.A."/>
            <person name="Skrzypek M.S."/>
            <person name="Soll D."/>
            <person name="Staggs R."/>
            <person name="Stansfield I."/>
            <person name="Stumpf M.P."/>
            <person name="Sudbery P.E."/>
            <person name="Srikantha T."/>
            <person name="Zeng Q."/>
            <person name="Berman J."/>
            <person name="Berriman M."/>
            <person name="Heitman J."/>
            <person name="Gow N.A."/>
            <person name="Lorenz M.C."/>
            <person name="Birren B.W."/>
            <person name="Kellis M."/>
            <person name="Cuomo C.A."/>
        </authorList>
    </citation>
    <scope>NUCLEOTIDE SEQUENCE [LARGE SCALE GENOMIC DNA]</scope>
    <source>
        <strain evidence="3">ATCC 11503 / BCRC 21390 / CBS 2605 / JCM 1781 / NBRC 1676 / NRRL YB-4239</strain>
    </source>
</reference>
<evidence type="ECO:0000256" key="1">
    <source>
        <dbReference type="SAM" id="Phobius"/>
    </source>
</evidence>
<keyword evidence="1" id="KW-1133">Transmembrane helix</keyword>
<organism evidence="2 3">
    <name type="scientific">Lodderomyces elongisporus (strain ATCC 11503 / CBS 2605 / JCM 1781 / NBRC 1676 / NRRL YB-4239)</name>
    <name type="common">Yeast</name>
    <name type="synonym">Saccharomyces elongisporus</name>
    <dbReference type="NCBI Taxonomy" id="379508"/>
    <lineage>
        <taxon>Eukaryota</taxon>
        <taxon>Fungi</taxon>
        <taxon>Dikarya</taxon>
        <taxon>Ascomycota</taxon>
        <taxon>Saccharomycotina</taxon>
        <taxon>Pichiomycetes</taxon>
        <taxon>Debaryomycetaceae</taxon>
        <taxon>Candida/Lodderomyces clade</taxon>
        <taxon>Lodderomyces</taxon>
    </lineage>
</organism>
<evidence type="ECO:0000313" key="2">
    <source>
        <dbReference type="EMBL" id="EDK44194.1"/>
    </source>
</evidence>
<dbReference type="EMBL" id="CH981526">
    <property type="protein sequence ID" value="EDK44194.1"/>
    <property type="molecule type" value="Genomic_DNA"/>
</dbReference>
<proteinExistence type="predicted"/>
<feature type="transmembrane region" description="Helical" evidence="1">
    <location>
        <begin position="49"/>
        <end position="67"/>
    </location>
</feature>
<dbReference type="HOGENOM" id="CLU_1547884_0_0_1"/>
<evidence type="ECO:0000313" key="3">
    <source>
        <dbReference type="Proteomes" id="UP000001996"/>
    </source>
</evidence>
<gene>
    <name evidence="2" type="ORF">LELG_02373</name>
</gene>
<keyword evidence="3" id="KW-1185">Reference proteome</keyword>
<name>A5DYD6_LODEL</name>
<protein>
    <submittedName>
        <fullName evidence="2">Uncharacterized protein</fullName>
    </submittedName>
</protein>
<dbReference type="AlphaFoldDB" id="A5DYD6"/>
<keyword evidence="1" id="KW-0812">Transmembrane</keyword>
<accession>A5DYD6</accession>
<dbReference type="Proteomes" id="UP000001996">
    <property type="component" value="Unassembled WGS sequence"/>
</dbReference>